<evidence type="ECO:0000256" key="6">
    <source>
        <dbReference type="ARBA" id="ARBA00022989"/>
    </source>
</evidence>
<evidence type="ECO:0000256" key="9">
    <source>
        <dbReference type="RuleBase" id="RU000488"/>
    </source>
</evidence>
<organism evidence="12 13">
    <name type="scientific">Phytophthora fragariaefolia</name>
    <dbReference type="NCBI Taxonomy" id="1490495"/>
    <lineage>
        <taxon>Eukaryota</taxon>
        <taxon>Sar</taxon>
        <taxon>Stramenopiles</taxon>
        <taxon>Oomycota</taxon>
        <taxon>Peronosporomycetes</taxon>
        <taxon>Peronosporales</taxon>
        <taxon>Peronosporaceae</taxon>
        <taxon>Phytophthora</taxon>
    </lineage>
</organism>
<dbReference type="SUPFAM" id="SSF103506">
    <property type="entry name" value="Mitochondrial carrier"/>
    <property type="match status" value="1"/>
</dbReference>
<keyword evidence="3 9" id="KW-0813">Transport</keyword>
<evidence type="ECO:0000313" key="13">
    <source>
        <dbReference type="Proteomes" id="UP001165121"/>
    </source>
</evidence>
<keyword evidence="13" id="KW-1185">Reference proteome</keyword>
<feature type="transmembrane region" description="Helical" evidence="10">
    <location>
        <begin position="150"/>
        <end position="175"/>
    </location>
</feature>
<dbReference type="Gene3D" id="1.50.40.10">
    <property type="entry name" value="Mitochondrial carrier domain"/>
    <property type="match status" value="1"/>
</dbReference>
<feature type="transmembrane region" description="Helical" evidence="10">
    <location>
        <begin position="122"/>
        <end position="144"/>
    </location>
</feature>
<dbReference type="InterPro" id="IPR018108">
    <property type="entry name" value="MCP_transmembrane"/>
</dbReference>
<protein>
    <submittedName>
        <fullName evidence="12">Unnamed protein product</fullName>
    </submittedName>
</protein>
<accession>A0A9W6TNT8</accession>
<dbReference type="GO" id="GO:0050660">
    <property type="term" value="F:flavin adenine dinucleotide binding"/>
    <property type="evidence" value="ECO:0007669"/>
    <property type="project" value="InterPro"/>
</dbReference>
<reference evidence="12" key="1">
    <citation type="submission" date="2023-04" db="EMBL/GenBank/DDBJ databases">
        <title>Phytophthora fragariaefolia NBRC 109709.</title>
        <authorList>
            <person name="Ichikawa N."/>
            <person name="Sato H."/>
            <person name="Tonouchi N."/>
        </authorList>
    </citation>
    <scope>NUCLEOTIDE SEQUENCE</scope>
    <source>
        <strain evidence="12">NBRC 109709</strain>
    </source>
</reference>
<evidence type="ECO:0000313" key="12">
    <source>
        <dbReference type="EMBL" id="GMF16857.1"/>
    </source>
</evidence>
<comment type="caution">
    <text evidence="12">The sequence shown here is derived from an EMBL/GenBank/DDBJ whole genome shotgun (WGS) entry which is preliminary data.</text>
</comment>
<feature type="repeat" description="Solcar" evidence="8">
    <location>
        <begin position="1"/>
        <end position="53"/>
    </location>
</feature>
<evidence type="ECO:0000256" key="5">
    <source>
        <dbReference type="ARBA" id="ARBA00022737"/>
    </source>
</evidence>
<evidence type="ECO:0000256" key="3">
    <source>
        <dbReference type="ARBA" id="ARBA00022448"/>
    </source>
</evidence>
<dbReference type="InterPro" id="IPR037069">
    <property type="entry name" value="AcylCoA_DH/ox_N_sf"/>
</dbReference>
<evidence type="ECO:0000256" key="4">
    <source>
        <dbReference type="ARBA" id="ARBA00022692"/>
    </source>
</evidence>
<evidence type="ECO:0000256" key="7">
    <source>
        <dbReference type="ARBA" id="ARBA00023136"/>
    </source>
</evidence>
<keyword evidence="5" id="KW-0677">Repeat</keyword>
<dbReference type="Pfam" id="PF02771">
    <property type="entry name" value="Acyl-CoA_dh_N"/>
    <property type="match status" value="1"/>
</dbReference>
<sequence>MQTGVYKSLPEALNAIRAAEGIAGFYRGYWSMIAREIPFSFIQFPLWEGLKYQWSKQQNAPVSSLQGAVCGSIAGGVAACITTPLDVVKTRLMLGKDAKGVPYNGTLNTLSRVYTDEGLKRLFSGVGPRTMWISIGGFVFFGMYEKTTSTFAAIILYVYVVVFADFAVLSVHVFVCSFLASGASQGDLLVDIATGIARTNRCNANSSMQYAGPGGRIGRLKLLFKLVWRTHPLHTNFQSRYRTNQSASTASGPIASEHFPIFKVDATSAHHAGRQVALPVCHGAPRPRSLSRHGRRSCRLQLARPADAGGSADGRGGYDPGASKSANDYCQGKLLPRIVEANRQGKFDRSIMKEMGEMGFLGPTIKGYGCAGVGYVSYGLIANAVERVRYCGCILGKHMVEVTEALRLSYLSTGRQRLPLGYECAVVLGDAPDQYVWIG</sequence>
<name>A0A9W6TNT8_9STRA</name>
<comment type="subcellular location">
    <subcellularLocation>
        <location evidence="1">Membrane</location>
        <topology evidence="1">Multi-pass membrane protein</topology>
    </subcellularLocation>
</comment>
<evidence type="ECO:0000256" key="10">
    <source>
        <dbReference type="SAM" id="Phobius"/>
    </source>
</evidence>
<dbReference type="PROSITE" id="PS50920">
    <property type="entry name" value="SOLCAR"/>
    <property type="match status" value="2"/>
</dbReference>
<proteinExistence type="inferred from homology"/>
<dbReference type="Gene3D" id="1.10.540.10">
    <property type="entry name" value="Acyl-CoA dehydrogenase/oxidase, N-terminal domain"/>
    <property type="match status" value="1"/>
</dbReference>
<feature type="domain" description="Acyl-CoA dehydrogenase/oxidase N-terminal" evidence="11">
    <location>
        <begin position="324"/>
        <end position="395"/>
    </location>
</feature>
<keyword evidence="7 8" id="KW-0472">Membrane</keyword>
<dbReference type="EMBL" id="BSXT01000079">
    <property type="protein sequence ID" value="GMF16857.1"/>
    <property type="molecule type" value="Genomic_DNA"/>
</dbReference>
<dbReference type="OrthoDB" id="276989at2759"/>
<dbReference type="Proteomes" id="UP001165121">
    <property type="component" value="Unassembled WGS sequence"/>
</dbReference>
<dbReference type="GO" id="GO:0016020">
    <property type="term" value="C:membrane"/>
    <property type="evidence" value="ECO:0007669"/>
    <property type="project" value="UniProtKB-SubCell"/>
</dbReference>
<feature type="repeat" description="Solcar" evidence="8">
    <location>
        <begin position="62"/>
        <end position="150"/>
    </location>
</feature>
<dbReference type="AlphaFoldDB" id="A0A9W6TNT8"/>
<dbReference type="SUPFAM" id="SSF56645">
    <property type="entry name" value="Acyl-CoA dehydrogenase NM domain-like"/>
    <property type="match status" value="1"/>
</dbReference>
<comment type="similarity">
    <text evidence="2 9">Belongs to the mitochondrial carrier (TC 2.A.29) family.</text>
</comment>
<keyword evidence="4 8" id="KW-0812">Transmembrane</keyword>
<evidence type="ECO:0000256" key="2">
    <source>
        <dbReference type="ARBA" id="ARBA00006375"/>
    </source>
</evidence>
<dbReference type="InterPro" id="IPR023395">
    <property type="entry name" value="MCP_dom_sf"/>
</dbReference>
<gene>
    <name evidence="12" type="ORF">Pfra01_000096500</name>
</gene>
<dbReference type="Pfam" id="PF00153">
    <property type="entry name" value="Mito_carr"/>
    <property type="match status" value="2"/>
</dbReference>
<evidence type="ECO:0000256" key="8">
    <source>
        <dbReference type="PROSITE-ProRule" id="PRU00282"/>
    </source>
</evidence>
<keyword evidence="6 10" id="KW-1133">Transmembrane helix</keyword>
<dbReference type="PANTHER" id="PTHR45667">
    <property type="entry name" value="S-ADENOSYLMETHIONINE MITOCHONDRIAL CARRIER PROTEIN"/>
    <property type="match status" value="1"/>
</dbReference>
<evidence type="ECO:0000259" key="11">
    <source>
        <dbReference type="Pfam" id="PF02771"/>
    </source>
</evidence>
<dbReference type="InterPro" id="IPR009100">
    <property type="entry name" value="AcylCoA_DH/oxidase_NM_dom_sf"/>
</dbReference>
<dbReference type="GO" id="GO:0016627">
    <property type="term" value="F:oxidoreductase activity, acting on the CH-CH group of donors"/>
    <property type="evidence" value="ECO:0007669"/>
    <property type="project" value="InterPro"/>
</dbReference>
<dbReference type="InterPro" id="IPR013786">
    <property type="entry name" value="AcylCoA_DH/ox_N"/>
</dbReference>
<evidence type="ECO:0000256" key="1">
    <source>
        <dbReference type="ARBA" id="ARBA00004141"/>
    </source>
</evidence>